<evidence type="ECO:0000313" key="1">
    <source>
        <dbReference type="EMBL" id="SAL87475.1"/>
    </source>
</evidence>
<name>A0A158L2K7_9BURK</name>
<accession>A0A158L2K7</accession>
<sequence length="38" mass="4297">MVIVDPDEIVGLKQWHQLPREHLVYPPIPGGKVHVEIG</sequence>
<keyword evidence="2" id="KW-1185">Reference proteome</keyword>
<dbReference type="AlphaFoldDB" id="A0A158L2K7"/>
<organism evidence="1 2">
    <name type="scientific">Caballeronia terrestris</name>
    <dbReference type="NCBI Taxonomy" id="1226301"/>
    <lineage>
        <taxon>Bacteria</taxon>
        <taxon>Pseudomonadati</taxon>
        <taxon>Pseudomonadota</taxon>
        <taxon>Betaproteobacteria</taxon>
        <taxon>Burkholderiales</taxon>
        <taxon>Burkholderiaceae</taxon>
        <taxon>Caballeronia</taxon>
    </lineage>
</organism>
<evidence type="ECO:0000313" key="2">
    <source>
        <dbReference type="Proteomes" id="UP000054925"/>
    </source>
</evidence>
<reference evidence="1" key="1">
    <citation type="submission" date="2016-01" db="EMBL/GenBank/DDBJ databases">
        <authorList>
            <person name="Peeters C."/>
        </authorList>
    </citation>
    <scope>NUCLEOTIDE SEQUENCE [LARGE SCALE GENOMIC DNA]</scope>
    <source>
        <strain evidence="1">LMG 22937</strain>
    </source>
</reference>
<gene>
    <name evidence="1" type="ORF">AWB67_07419</name>
</gene>
<protein>
    <submittedName>
        <fullName evidence="1">Uncharacterized protein</fullName>
    </submittedName>
</protein>
<dbReference type="Proteomes" id="UP000054925">
    <property type="component" value="Unassembled WGS sequence"/>
</dbReference>
<comment type="caution">
    <text evidence="1">The sequence shown here is derived from an EMBL/GenBank/DDBJ whole genome shotgun (WGS) entry which is preliminary data.</text>
</comment>
<dbReference type="EMBL" id="FCOL02000340">
    <property type="protein sequence ID" value="SAL87475.1"/>
    <property type="molecule type" value="Genomic_DNA"/>
</dbReference>
<proteinExistence type="predicted"/>